<dbReference type="PANTHER" id="PTHR10996:SF283">
    <property type="entry name" value="GLYOXYLATE_HYDROXYPYRUVATE REDUCTASE B"/>
    <property type="match status" value="1"/>
</dbReference>
<feature type="domain" description="D-isomer specific 2-hydroxyacid dehydrogenase NAD-binding" evidence="6">
    <location>
        <begin position="113"/>
        <end position="291"/>
    </location>
</feature>
<reference evidence="8" key="1">
    <citation type="submission" date="2018-05" db="EMBL/GenBank/DDBJ databases">
        <title>Zavarzinia sp. HR-AS.</title>
        <authorList>
            <person name="Lee Y."/>
            <person name="Jeon C.O."/>
        </authorList>
    </citation>
    <scope>NUCLEOTIDE SEQUENCE [LARGE SCALE GENOMIC DNA]</scope>
    <source>
        <strain evidence="8">DSM 1231</strain>
    </source>
</reference>
<dbReference type="PROSITE" id="PS00671">
    <property type="entry name" value="D_2_HYDROXYACID_DH_3"/>
    <property type="match status" value="1"/>
</dbReference>
<dbReference type="OrthoDB" id="9793626at2"/>
<organism evidence="7 8">
    <name type="scientific">Zavarzinia compransoris</name>
    <dbReference type="NCBI Taxonomy" id="1264899"/>
    <lineage>
        <taxon>Bacteria</taxon>
        <taxon>Pseudomonadati</taxon>
        <taxon>Pseudomonadota</taxon>
        <taxon>Alphaproteobacteria</taxon>
        <taxon>Rhodospirillales</taxon>
        <taxon>Zavarziniaceae</taxon>
        <taxon>Zavarzinia</taxon>
    </lineage>
</organism>
<keyword evidence="3" id="KW-0520">NAD</keyword>
<protein>
    <submittedName>
        <fullName evidence="7">D-glycerate dehydrogenase</fullName>
    </submittedName>
</protein>
<name>A0A317EB45_9PROT</name>
<dbReference type="GO" id="GO:0016618">
    <property type="term" value="F:hydroxypyruvate reductase [NAD(P)H] activity"/>
    <property type="evidence" value="ECO:0007669"/>
    <property type="project" value="TreeGrafter"/>
</dbReference>
<dbReference type="GO" id="GO:0051287">
    <property type="term" value="F:NAD binding"/>
    <property type="evidence" value="ECO:0007669"/>
    <property type="project" value="InterPro"/>
</dbReference>
<dbReference type="SUPFAM" id="SSF51735">
    <property type="entry name" value="NAD(P)-binding Rossmann-fold domains"/>
    <property type="match status" value="1"/>
</dbReference>
<evidence type="ECO:0000256" key="3">
    <source>
        <dbReference type="ARBA" id="ARBA00023027"/>
    </source>
</evidence>
<dbReference type="SUPFAM" id="SSF52283">
    <property type="entry name" value="Formate/glycerate dehydrogenase catalytic domain-like"/>
    <property type="match status" value="1"/>
</dbReference>
<evidence type="ECO:0000313" key="7">
    <source>
        <dbReference type="EMBL" id="PWR23426.1"/>
    </source>
</evidence>
<dbReference type="InterPro" id="IPR050223">
    <property type="entry name" value="D-isomer_2-hydroxyacid_DH"/>
</dbReference>
<evidence type="ECO:0000256" key="1">
    <source>
        <dbReference type="ARBA" id="ARBA00005854"/>
    </source>
</evidence>
<dbReference type="InterPro" id="IPR029752">
    <property type="entry name" value="D-isomer_DH_CS1"/>
</dbReference>
<dbReference type="AlphaFoldDB" id="A0A317EB45"/>
<dbReference type="PROSITE" id="PS00065">
    <property type="entry name" value="D_2_HYDROXYACID_DH_1"/>
    <property type="match status" value="1"/>
</dbReference>
<comment type="caution">
    <text evidence="7">The sequence shown here is derived from an EMBL/GenBank/DDBJ whole genome shotgun (WGS) entry which is preliminary data.</text>
</comment>
<feature type="domain" description="D-isomer specific 2-hydroxyacid dehydrogenase catalytic" evidence="5">
    <location>
        <begin position="32"/>
        <end position="321"/>
    </location>
</feature>
<dbReference type="InterPro" id="IPR036291">
    <property type="entry name" value="NAD(P)-bd_dom_sf"/>
</dbReference>
<dbReference type="InterPro" id="IPR006140">
    <property type="entry name" value="D-isomer_DH_NAD-bd"/>
</dbReference>
<dbReference type="EMBL" id="QGLF01000001">
    <property type="protein sequence ID" value="PWR23426.1"/>
    <property type="molecule type" value="Genomic_DNA"/>
</dbReference>
<proteinExistence type="inferred from homology"/>
<dbReference type="RefSeq" id="WP_109919459.1">
    <property type="nucleotide sequence ID" value="NZ_QGLF01000001.1"/>
</dbReference>
<dbReference type="Gene3D" id="3.40.50.720">
    <property type="entry name" value="NAD(P)-binding Rossmann-like Domain"/>
    <property type="match status" value="2"/>
</dbReference>
<evidence type="ECO:0000259" key="5">
    <source>
        <dbReference type="Pfam" id="PF00389"/>
    </source>
</evidence>
<comment type="similarity">
    <text evidence="1 4">Belongs to the D-isomer specific 2-hydroxyacid dehydrogenase family.</text>
</comment>
<evidence type="ECO:0000256" key="4">
    <source>
        <dbReference type="RuleBase" id="RU003719"/>
    </source>
</evidence>
<keyword evidence="8" id="KW-1185">Reference proteome</keyword>
<dbReference type="Pfam" id="PF00389">
    <property type="entry name" value="2-Hacid_dh"/>
    <property type="match status" value="1"/>
</dbReference>
<dbReference type="GO" id="GO:0030267">
    <property type="term" value="F:glyoxylate reductase (NADPH) activity"/>
    <property type="evidence" value="ECO:0007669"/>
    <property type="project" value="TreeGrafter"/>
</dbReference>
<gene>
    <name evidence="7" type="ORF">DKG75_02315</name>
</gene>
<keyword evidence="2 4" id="KW-0560">Oxidoreductase</keyword>
<dbReference type="Proteomes" id="UP000246077">
    <property type="component" value="Unassembled WGS sequence"/>
</dbReference>
<dbReference type="FunFam" id="3.40.50.720:FF:000203">
    <property type="entry name" value="D-3-phosphoglycerate dehydrogenase (SerA)"/>
    <property type="match status" value="1"/>
</dbReference>
<sequence>MTAAAAILIARPLPDACEARLDRAFNARRLPAPGPHPTPALIEAAAGCAALVVTVTERLDAAAIAALPDTVRLIATVSVGHDHIDVAAARRRGIAVTNTPDVLTDATADLTLLLLLGAARRAKEAMALIAENRWGAWSATGLLGVDIGKRRMGILGMGRIGAAVARRARAFGMDLHYHNRRRAAPEVEAETGARWHPTLDGLLAVSDVLVLNAASTPETRGIVNAATLARLPEGAILVNSARGDLVDDEAVIAALDSGRLFAAGLDVFRGEPALDPRYRDRADVFALPHIGSATMETRVAMGMLALDNVAAVLAGQPPLTPLA</sequence>
<dbReference type="InterPro" id="IPR006139">
    <property type="entry name" value="D-isomer_2_OHA_DH_cat_dom"/>
</dbReference>
<accession>A0A317EB45</accession>
<dbReference type="InterPro" id="IPR029753">
    <property type="entry name" value="D-isomer_DH_CS"/>
</dbReference>
<dbReference type="PANTHER" id="PTHR10996">
    <property type="entry name" value="2-HYDROXYACID DEHYDROGENASE-RELATED"/>
    <property type="match status" value="1"/>
</dbReference>
<dbReference type="Pfam" id="PF02826">
    <property type="entry name" value="2-Hacid_dh_C"/>
    <property type="match status" value="1"/>
</dbReference>
<dbReference type="GO" id="GO:0005829">
    <property type="term" value="C:cytosol"/>
    <property type="evidence" value="ECO:0007669"/>
    <property type="project" value="TreeGrafter"/>
</dbReference>
<evidence type="ECO:0000256" key="2">
    <source>
        <dbReference type="ARBA" id="ARBA00023002"/>
    </source>
</evidence>
<evidence type="ECO:0000313" key="8">
    <source>
        <dbReference type="Proteomes" id="UP000246077"/>
    </source>
</evidence>
<evidence type="ECO:0000259" key="6">
    <source>
        <dbReference type="Pfam" id="PF02826"/>
    </source>
</evidence>